<gene>
    <name evidence="2" type="ORF">JOC31_000650</name>
</gene>
<dbReference type="EMBL" id="JAFBEI010000010">
    <property type="protein sequence ID" value="MBM7635836.1"/>
    <property type="molecule type" value="Genomic_DNA"/>
</dbReference>
<dbReference type="RefSeq" id="WP_205016752.1">
    <property type="nucleotide sequence ID" value="NZ_JAFBEI010000010.1"/>
</dbReference>
<comment type="caution">
    <text evidence="2">The sequence shown here is derived from an EMBL/GenBank/DDBJ whole genome shotgun (WGS) entry which is preliminary data.</text>
</comment>
<dbReference type="Proteomes" id="UP000809081">
    <property type="component" value="Unassembled WGS sequence"/>
</dbReference>
<accession>A0ABS2PL72</accession>
<evidence type="ECO:0000259" key="1">
    <source>
        <dbReference type="Pfam" id="PF05193"/>
    </source>
</evidence>
<evidence type="ECO:0000313" key="2">
    <source>
        <dbReference type="EMBL" id="MBM7635836.1"/>
    </source>
</evidence>
<dbReference type="PANTHER" id="PTHR11851:SF186">
    <property type="entry name" value="INACTIVE METALLOPROTEASE YMFF-RELATED"/>
    <property type="match status" value="1"/>
</dbReference>
<dbReference type="NCBIfam" id="NF047422">
    <property type="entry name" value="YfmF_fam"/>
    <property type="match status" value="1"/>
</dbReference>
<reference evidence="2 3" key="1">
    <citation type="submission" date="2021-01" db="EMBL/GenBank/DDBJ databases">
        <title>Genomic Encyclopedia of Type Strains, Phase IV (KMG-IV): sequencing the most valuable type-strain genomes for metagenomic binning, comparative biology and taxonomic classification.</title>
        <authorList>
            <person name="Goeker M."/>
        </authorList>
    </citation>
    <scope>NUCLEOTIDE SEQUENCE [LARGE SCALE GENOMIC DNA]</scope>
    <source>
        <strain evidence="2 3">DSM 27513</strain>
    </source>
</reference>
<feature type="domain" description="Peptidase M16 C-terminal" evidence="1">
    <location>
        <begin position="188"/>
        <end position="348"/>
    </location>
</feature>
<proteinExistence type="predicted"/>
<dbReference type="Gene3D" id="3.30.830.10">
    <property type="entry name" value="Metalloenzyme, LuxS/M16 peptidase-like"/>
    <property type="match status" value="2"/>
</dbReference>
<protein>
    <submittedName>
        <fullName evidence="2">Zn-dependent peptidase</fullName>
    </submittedName>
</protein>
<dbReference type="InterPro" id="IPR007863">
    <property type="entry name" value="Peptidase_M16_C"/>
</dbReference>
<dbReference type="SUPFAM" id="SSF63411">
    <property type="entry name" value="LuxS/MPP-like metallohydrolase"/>
    <property type="match status" value="2"/>
</dbReference>
<name>A0ABS2PL72_9STRE</name>
<sequence>MKIVEGVNLHVIPSKTFKTNHIKIRFSGLKSQNTLARRVLVAQMLEAVSEHYPTTKQLREHLADMYGTALSTSVSSRAYIHCVDVNLSFVNDGYLPQGEHLLDRITDLIEELLFHPLVSLERYQTRAFDVEKKNLINALEADKEDHFYMADLTLQQLFFKDDTIAMSKYSKSDLVAAEDAFTAYQEFQRMIDKDQIDIFVLGDVDDYKLLQRLHKMPWIDRYIQIMPYYFQEKSNIICEKVEKKSTNQTILELGYHLPISYTDEDYASLLIFNGLLGGFSHSKLFRNVREKESLAYTISSRYDVLTHFFTIYAGINKENRSKALRLINKQLRDMKLGRFTAKEIQETKLMVLNAIQLSLDNPQTLIENAYYQKLFGKDYRDITQLVAEIEMVDKKSLMGVARQLSLQAIYLMEGE</sequence>
<dbReference type="PANTHER" id="PTHR11851">
    <property type="entry name" value="METALLOPROTEASE"/>
    <property type="match status" value="1"/>
</dbReference>
<keyword evidence="3" id="KW-1185">Reference proteome</keyword>
<dbReference type="InterPro" id="IPR050361">
    <property type="entry name" value="MPP/UQCRC_Complex"/>
</dbReference>
<dbReference type="InterPro" id="IPR011249">
    <property type="entry name" value="Metalloenz_LuxS/M16"/>
</dbReference>
<organism evidence="2 3">
    <name type="scientific">Streptococcus saliviloxodontae</name>
    <dbReference type="NCBI Taxonomy" id="1349416"/>
    <lineage>
        <taxon>Bacteria</taxon>
        <taxon>Bacillati</taxon>
        <taxon>Bacillota</taxon>
        <taxon>Bacilli</taxon>
        <taxon>Lactobacillales</taxon>
        <taxon>Streptococcaceae</taxon>
        <taxon>Streptococcus</taxon>
    </lineage>
</organism>
<dbReference type="Pfam" id="PF05193">
    <property type="entry name" value="Peptidase_M16_C"/>
    <property type="match status" value="1"/>
</dbReference>
<evidence type="ECO:0000313" key="3">
    <source>
        <dbReference type="Proteomes" id="UP000809081"/>
    </source>
</evidence>